<name>A0AAD7XYE3_9FUNG</name>
<organism evidence="2 3">
    <name type="scientific">Lichtheimia ornata</name>
    <dbReference type="NCBI Taxonomy" id="688661"/>
    <lineage>
        <taxon>Eukaryota</taxon>
        <taxon>Fungi</taxon>
        <taxon>Fungi incertae sedis</taxon>
        <taxon>Mucoromycota</taxon>
        <taxon>Mucoromycotina</taxon>
        <taxon>Mucoromycetes</taxon>
        <taxon>Mucorales</taxon>
        <taxon>Lichtheimiaceae</taxon>
        <taxon>Lichtheimia</taxon>
    </lineage>
</organism>
<evidence type="ECO:0000259" key="1">
    <source>
        <dbReference type="Pfam" id="PF25377"/>
    </source>
</evidence>
<proteinExistence type="predicted"/>
<comment type="caution">
    <text evidence="2">The sequence shown here is derived from an EMBL/GenBank/DDBJ whole genome shotgun (WGS) entry which is preliminary data.</text>
</comment>
<dbReference type="InterPro" id="IPR057208">
    <property type="entry name" value="DUF7886"/>
</dbReference>
<dbReference type="PANTHER" id="PTHR47915:SF1">
    <property type="entry name" value="SI:DKEY-19B23.7"/>
    <property type="match status" value="1"/>
</dbReference>
<gene>
    <name evidence="2" type="ORF">O0I10_005083</name>
</gene>
<dbReference type="EMBL" id="JARTCD010000020">
    <property type="protein sequence ID" value="KAJ8659045.1"/>
    <property type="molecule type" value="Genomic_DNA"/>
</dbReference>
<dbReference type="Pfam" id="PF25377">
    <property type="entry name" value="DUF7886"/>
    <property type="match status" value="1"/>
</dbReference>
<dbReference type="AlphaFoldDB" id="A0AAD7XYE3"/>
<dbReference type="Proteomes" id="UP001234581">
    <property type="component" value="Unassembled WGS sequence"/>
</dbReference>
<dbReference type="GeneID" id="83212496"/>
<keyword evidence="3" id="KW-1185">Reference proteome</keyword>
<dbReference type="RefSeq" id="XP_058343958.1">
    <property type="nucleotide sequence ID" value="XM_058485131.1"/>
</dbReference>
<protein>
    <recommendedName>
        <fullName evidence="1">DUF7886 domain-containing protein</fullName>
    </recommendedName>
</protein>
<evidence type="ECO:0000313" key="3">
    <source>
        <dbReference type="Proteomes" id="UP001234581"/>
    </source>
</evidence>
<reference evidence="2 3" key="1">
    <citation type="submission" date="2023-03" db="EMBL/GenBank/DDBJ databases">
        <title>Genome sequence of Lichtheimia ornata CBS 291.66.</title>
        <authorList>
            <person name="Mohabir J.T."/>
            <person name="Shea T.P."/>
            <person name="Kurbessoian T."/>
            <person name="Berby B."/>
            <person name="Fontaine J."/>
            <person name="Livny J."/>
            <person name="Gnirke A."/>
            <person name="Stajich J.E."/>
            <person name="Cuomo C.A."/>
        </authorList>
    </citation>
    <scope>NUCLEOTIDE SEQUENCE [LARGE SCALE GENOMIC DNA]</scope>
    <source>
        <strain evidence="2">CBS 291.66</strain>
    </source>
</reference>
<feature type="domain" description="DUF7886" evidence="1">
    <location>
        <begin position="60"/>
        <end position="199"/>
    </location>
</feature>
<sequence length="219" mass="25792">MLGPDPRRDLRRDTARLSHYLQECRAFASLRGFKHFNVFMRGREEFLLCTPASKDTLFDPRDDQLKKRHRTCTVLLFTGYARYKCPYVYFRSYPDQDNMTHSDDPLTLKTTDDWRRQDVALWKMVLEVLTLVMKKPGPRNPFQVDLQYIDSRPPEEGALLSASLLNFLETIWLQADPNLEQELIDQVYEDIKALQLRHVDHVYEHITSAGKTDQKKEQA</sequence>
<dbReference type="PANTHER" id="PTHR47915">
    <property type="entry name" value="SI:DKEY-19B23.7"/>
    <property type="match status" value="1"/>
</dbReference>
<accession>A0AAD7XYE3</accession>
<evidence type="ECO:0000313" key="2">
    <source>
        <dbReference type="EMBL" id="KAJ8659045.1"/>
    </source>
</evidence>